<evidence type="ECO:0000256" key="1">
    <source>
        <dbReference type="ARBA" id="ARBA00000632"/>
    </source>
</evidence>
<comment type="catalytic activity">
    <reaction evidence="1">
        <text>Hydrolysis of (1-&gt;4)-beta-linkages between N-acetylmuramic acid and N-acetyl-D-glucosamine residues in a peptidoglycan and between N-acetyl-D-glucosamine residues in chitodextrins.</text>
        <dbReference type="EC" id="3.2.1.17"/>
    </reaction>
</comment>
<dbReference type="GO" id="GO:0016998">
    <property type="term" value="P:cell wall macromolecule catabolic process"/>
    <property type="evidence" value="ECO:0007669"/>
    <property type="project" value="InterPro"/>
</dbReference>
<accession>A0A8S5UJ60</accession>
<proteinExistence type="inferred from homology"/>
<organism evidence="4">
    <name type="scientific">Siphoviridae sp. ctTDf8</name>
    <dbReference type="NCBI Taxonomy" id="2825517"/>
    <lineage>
        <taxon>Viruses</taxon>
        <taxon>Duplodnaviria</taxon>
        <taxon>Heunggongvirae</taxon>
        <taxon>Uroviricota</taxon>
        <taxon>Caudoviricetes</taxon>
    </lineage>
</organism>
<dbReference type="InterPro" id="IPR002053">
    <property type="entry name" value="Glyco_hydro_25"/>
</dbReference>
<reference evidence="4" key="1">
    <citation type="journal article" date="2021" name="Proc. Natl. Acad. Sci. U.S.A.">
        <title>A Catalog of Tens of Thousands of Viruses from Human Metagenomes Reveals Hidden Associations with Chronic Diseases.</title>
        <authorList>
            <person name="Tisza M.J."/>
            <person name="Buck C.B."/>
        </authorList>
    </citation>
    <scope>NUCLEOTIDE SEQUENCE</scope>
    <source>
        <strain evidence="4">CtTDf8</strain>
    </source>
</reference>
<dbReference type="PANTHER" id="PTHR34135">
    <property type="entry name" value="LYSOZYME"/>
    <property type="match status" value="1"/>
</dbReference>
<evidence type="ECO:0000256" key="2">
    <source>
        <dbReference type="ARBA" id="ARBA00010646"/>
    </source>
</evidence>
<dbReference type="SUPFAM" id="SSF51445">
    <property type="entry name" value="(Trans)glycosidases"/>
    <property type="match status" value="1"/>
</dbReference>
<name>A0A8S5UJ60_9CAUD</name>
<dbReference type="EC" id="3.2.1.17" evidence="3"/>
<evidence type="ECO:0000313" key="4">
    <source>
        <dbReference type="EMBL" id="DAF94468.1"/>
    </source>
</evidence>
<dbReference type="Gene3D" id="3.20.20.80">
    <property type="entry name" value="Glycosidases"/>
    <property type="match status" value="1"/>
</dbReference>
<dbReference type="InterPro" id="IPR017853">
    <property type="entry name" value="GH"/>
</dbReference>
<dbReference type="GO" id="GO:0009253">
    <property type="term" value="P:peptidoglycan catabolic process"/>
    <property type="evidence" value="ECO:0007669"/>
    <property type="project" value="InterPro"/>
</dbReference>
<dbReference type="EMBL" id="BK016093">
    <property type="protein sequence ID" value="DAF94468.1"/>
    <property type="molecule type" value="Genomic_DNA"/>
</dbReference>
<evidence type="ECO:0000256" key="3">
    <source>
        <dbReference type="ARBA" id="ARBA00012732"/>
    </source>
</evidence>
<dbReference type="GO" id="GO:0003796">
    <property type="term" value="F:lysozyme activity"/>
    <property type="evidence" value="ECO:0007669"/>
    <property type="project" value="UniProtKB-EC"/>
</dbReference>
<dbReference type="GO" id="GO:0016052">
    <property type="term" value="P:carbohydrate catabolic process"/>
    <property type="evidence" value="ECO:0007669"/>
    <property type="project" value="TreeGrafter"/>
</dbReference>
<dbReference type="Pfam" id="PF01183">
    <property type="entry name" value="Glyco_hydro_25"/>
    <property type="match status" value="1"/>
</dbReference>
<dbReference type="PANTHER" id="PTHR34135:SF2">
    <property type="entry name" value="LYSOZYME"/>
    <property type="match status" value="1"/>
</dbReference>
<sequence>MKGIDISRHNTIRNFPAIKSQGVDFCVIRAGYGTVIDAKFEAHIKAAKDCGMLVGVYWFCYALDVADARREAEVCAEALRGHQLDLPVFYDFEYDTERYAKTHKVVYSPKLRTDIIETFCNEIIKRGYKAGVYTNPDYWLYRLNADRLSKYSLWIASYKSKDGKATFDTVLPTDLLPAFSNAMIWQFGMCKMPKAVGYVDIDYGYGINPPAPKKTYKVGDLYTIKPGDLYTTGRKVPARLVGKTYTIRQTKPGAVLLEEIVSWVEV</sequence>
<protein>
    <recommendedName>
        <fullName evidence="3">lysozyme</fullName>
        <ecNumber evidence="3">3.2.1.17</ecNumber>
    </recommendedName>
</protein>
<comment type="similarity">
    <text evidence="2">Belongs to the glycosyl hydrolase 25 family.</text>
</comment>